<dbReference type="InterPro" id="IPR000595">
    <property type="entry name" value="cNMP-bd_dom"/>
</dbReference>
<dbReference type="EMBL" id="CP118605">
    <property type="protein sequence ID" value="WGL15017.1"/>
    <property type="molecule type" value="Genomic_DNA"/>
</dbReference>
<dbReference type="CDD" id="cd00038">
    <property type="entry name" value="CAP_ED"/>
    <property type="match status" value="1"/>
</dbReference>
<dbReference type="SUPFAM" id="SSF51206">
    <property type="entry name" value="cAMP-binding domain-like"/>
    <property type="match status" value="1"/>
</dbReference>
<name>A0ABY8NB45_9GAMM</name>
<feature type="domain" description="Cyclic nucleotide-binding" evidence="1">
    <location>
        <begin position="41"/>
        <end position="138"/>
    </location>
</feature>
<dbReference type="InterPro" id="IPR014710">
    <property type="entry name" value="RmlC-like_jellyroll"/>
</dbReference>
<reference evidence="2 3" key="1">
    <citation type="submission" date="2023-02" db="EMBL/GenBank/DDBJ databases">
        <title>Description and genomic characterization of Microbulbifer bruguierae sp. nov., isolated from the sediment of mangrove plant Bruguiera sexangula.</title>
        <authorList>
            <person name="Long M."/>
        </authorList>
    </citation>
    <scope>NUCLEOTIDE SEQUENCE [LARGE SCALE GENOMIC DNA]</scope>
    <source>
        <strain evidence="2 3">H12</strain>
    </source>
</reference>
<gene>
    <name evidence="2" type="ORF">PVT68_09515</name>
</gene>
<organism evidence="2 3">
    <name type="scientific">Microbulbifer bruguierae</name>
    <dbReference type="NCBI Taxonomy" id="3029061"/>
    <lineage>
        <taxon>Bacteria</taxon>
        <taxon>Pseudomonadati</taxon>
        <taxon>Pseudomonadota</taxon>
        <taxon>Gammaproteobacteria</taxon>
        <taxon>Cellvibrionales</taxon>
        <taxon>Microbulbiferaceae</taxon>
        <taxon>Microbulbifer</taxon>
    </lineage>
</organism>
<sequence>MPGLPPQLINTAFASLRKTLNSYYPLSNCTWEAFRSICRCREIEKGVPLYSAGEVPTTFSYVYRGLFRIYVMDERGNEYNKNFFPEGRFPGAMAALLKGEPSRFTIDALEDSIIIEIDHQGYRQLLNTFDDLKRYHIQ</sequence>
<keyword evidence="3" id="KW-1185">Reference proteome</keyword>
<evidence type="ECO:0000313" key="2">
    <source>
        <dbReference type="EMBL" id="WGL15017.1"/>
    </source>
</evidence>
<dbReference type="Gene3D" id="2.60.120.10">
    <property type="entry name" value="Jelly Rolls"/>
    <property type="match status" value="1"/>
</dbReference>
<dbReference type="Pfam" id="PF00027">
    <property type="entry name" value="cNMP_binding"/>
    <property type="match status" value="1"/>
</dbReference>
<dbReference type="Proteomes" id="UP001236500">
    <property type="component" value="Chromosome"/>
</dbReference>
<evidence type="ECO:0000259" key="1">
    <source>
        <dbReference type="PROSITE" id="PS50042"/>
    </source>
</evidence>
<dbReference type="InterPro" id="IPR018490">
    <property type="entry name" value="cNMP-bd_dom_sf"/>
</dbReference>
<protein>
    <submittedName>
        <fullName evidence="2">Cyclic nucleotide-binding domain-containing protein</fullName>
    </submittedName>
</protein>
<evidence type="ECO:0000313" key="3">
    <source>
        <dbReference type="Proteomes" id="UP001236500"/>
    </source>
</evidence>
<dbReference type="PROSITE" id="PS50042">
    <property type="entry name" value="CNMP_BINDING_3"/>
    <property type="match status" value="1"/>
</dbReference>
<proteinExistence type="predicted"/>
<dbReference type="RefSeq" id="WP_280317491.1">
    <property type="nucleotide sequence ID" value="NZ_CP118605.1"/>
</dbReference>
<accession>A0ABY8NB45</accession>